<evidence type="ECO:0000313" key="2">
    <source>
        <dbReference type="EMBL" id="KAH9328718.1"/>
    </source>
</evidence>
<dbReference type="Proteomes" id="UP000824469">
    <property type="component" value="Unassembled WGS sequence"/>
</dbReference>
<evidence type="ECO:0000256" key="1">
    <source>
        <dbReference type="SAM" id="MobiDB-lite"/>
    </source>
</evidence>
<accession>A0AA38GTT8</accession>
<protein>
    <submittedName>
        <fullName evidence="2">Uncharacterized protein</fullName>
    </submittedName>
</protein>
<dbReference type="AlphaFoldDB" id="A0AA38GTT8"/>
<comment type="caution">
    <text evidence="2">The sequence shown here is derived from an EMBL/GenBank/DDBJ whole genome shotgun (WGS) entry which is preliminary data.</text>
</comment>
<feature type="compositionally biased region" description="Polar residues" evidence="1">
    <location>
        <begin position="8"/>
        <end position="26"/>
    </location>
</feature>
<gene>
    <name evidence="2" type="ORF">KI387_000826</name>
</gene>
<name>A0AA38GTT8_TAXCH</name>
<feature type="region of interest" description="Disordered" evidence="1">
    <location>
        <begin position="1"/>
        <end position="138"/>
    </location>
</feature>
<evidence type="ECO:0000313" key="3">
    <source>
        <dbReference type="Proteomes" id="UP000824469"/>
    </source>
</evidence>
<organism evidence="2 3">
    <name type="scientific">Taxus chinensis</name>
    <name type="common">Chinese yew</name>
    <name type="synonym">Taxus wallichiana var. chinensis</name>
    <dbReference type="NCBI Taxonomy" id="29808"/>
    <lineage>
        <taxon>Eukaryota</taxon>
        <taxon>Viridiplantae</taxon>
        <taxon>Streptophyta</taxon>
        <taxon>Embryophyta</taxon>
        <taxon>Tracheophyta</taxon>
        <taxon>Spermatophyta</taxon>
        <taxon>Pinopsida</taxon>
        <taxon>Pinidae</taxon>
        <taxon>Conifers II</taxon>
        <taxon>Cupressales</taxon>
        <taxon>Taxaceae</taxon>
        <taxon>Taxus</taxon>
    </lineage>
</organism>
<sequence>RIRVGQKGMNQPGNQGKRTQPETGRSQAEKTDRAGREERTTQPGPVPLEPGHKTNSAMARTERSQPNRTRARPNKPDSSQAETELSPCRDQGRIQAHKTETANAARPRTETPASQGPKPTGTPAGRTHRGAGPEHDTK</sequence>
<dbReference type="EMBL" id="JAHRHJ020000001">
    <property type="protein sequence ID" value="KAH9328718.1"/>
    <property type="molecule type" value="Genomic_DNA"/>
</dbReference>
<proteinExistence type="predicted"/>
<keyword evidence="3" id="KW-1185">Reference proteome</keyword>
<feature type="non-terminal residue" evidence="2">
    <location>
        <position position="1"/>
    </location>
</feature>
<reference evidence="2 3" key="1">
    <citation type="journal article" date="2021" name="Nat. Plants">
        <title>The Taxus genome provides insights into paclitaxel biosynthesis.</title>
        <authorList>
            <person name="Xiong X."/>
            <person name="Gou J."/>
            <person name="Liao Q."/>
            <person name="Li Y."/>
            <person name="Zhou Q."/>
            <person name="Bi G."/>
            <person name="Li C."/>
            <person name="Du R."/>
            <person name="Wang X."/>
            <person name="Sun T."/>
            <person name="Guo L."/>
            <person name="Liang H."/>
            <person name="Lu P."/>
            <person name="Wu Y."/>
            <person name="Zhang Z."/>
            <person name="Ro D.K."/>
            <person name="Shang Y."/>
            <person name="Huang S."/>
            <person name="Yan J."/>
        </authorList>
    </citation>
    <scope>NUCLEOTIDE SEQUENCE [LARGE SCALE GENOMIC DNA]</scope>
    <source>
        <strain evidence="2">Ta-2019</strain>
    </source>
</reference>
<feature type="compositionally biased region" description="Basic and acidic residues" evidence="1">
    <location>
        <begin position="27"/>
        <end position="40"/>
    </location>
</feature>